<accession>A0A6L2MU17</accession>
<sequence>MVQHWLTGGPMVVWRWSTVATWHQSQGATWHSNHEVRGTVAAGTRWECGSGGYELAYEVLRMPIIGGGGNFTRSQLVYEPNPSNNYDFPCFDPPPQYPIVHSPPHEMSLQELISYLTPSIAETANHHVQHLDEMQSKVNSMMINLGTFIPEPLVNFVVYKESDDDIKVAPAYTPSLPFLATMEPADTLLMGDEVISTTLIRENDELINSSVDDLVPILKDSEVTSNSNYKCDMPTPPTDVREEDFDINSPLGGQVVDFWMENVDVAGLPRHLVKRLFSHLLKNPSLTKGMSDKPLGDDIKPRSFDVTFSNPLFEFNDDFNLCKDNLLFDEEFEDISSLDPLELTTVIDDLTLLVTLPLPSSETSDLFEELIAEIGLDDPIPIKIDDRDYNSEGDIIFFEQFLNEDTSFDVSSALLSTESSLLDLPPLASKISYDLEELRACFQSSNHAVFDHLHVYIL</sequence>
<proteinExistence type="predicted"/>
<evidence type="ECO:0000313" key="1">
    <source>
        <dbReference type="EMBL" id="GEU77471.1"/>
    </source>
</evidence>
<dbReference type="EMBL" id="BKCJ010007481">
    <property type="protein sequence ID" value="GEU77471.1"/>
    <property type="molecule type" value="Genomic_DNA"/>
</dbReference>
<gene>
    <name evidence="1" type="ORF">Tci_049449</name>
</gene>
<name>A0A6L2MU17_TANCI</name>
<comment type="caution">
    <text evidence="1">The sequence shown here is derived from an EMBL/GenBank/DDBJ whole genome shotgun (WGS) entry which is preliminary data.</text>
</comment>
<protein>
    <submittedName>
        <fullName evidence="1">NAC domain-containing protein</fullName>
    </submittedName>
</protein>
<dbReference type="AlphaFoldDB" id="A0A6L2MU17"/>
<organism evidence="1">
    <name type="scientific">Tanacetum cinerariifolium</name>
    <name type="common">Dalmatian daisy</name>
    <name type="synonym">Chrysanthemum cinerariifolium</name>
    <dbReference type="NCBI Taxonomy" id="118510"/>
    <lineage>
        <taxon>Eukaryota</taxon>
        <taxon>Viridiplantae</taxon>
        <taxon>Streptophyta</taxon>
        <taxon>Embryophyta</taxon>
        <taxon>Tracheophyta</taxon>
        <taxon>Spermatophyta</taxon>
        <taxon>Magnoliopsida</taxon>
        <taxon>eudicotyledons</taxon>
        <taxon>Gunneridae</taxon>
        <taxon>Pentapetalae</taxon>
        <taxon>asterids</taxon>
        <taxon>campanulids</taxon>
        <taxon>Asterales</taxon>
        <taxon>Asteraceae</taxon>
        <taxon>Asteroideae</taxon>
        <taxon>Anthemideae</taxon>
        <taxon>Anthemidinae</taxon>
        <taxon>Tanacetum</taxon>
    </lineage>
</organism>
<reference evidence="1" key="1">
    <citation type="journal article" date="2019" name="Sci. Rep.">
        <title>Draft genome of Tanacetum cinerariifolium, the natural source of mosquito coil.</title>
        <authorList>
            <person name="Yamashiro T."/>
            <person name="Shiraishi A."/>
            <person name="Satake H."/>
            <person name="Nakayama K."/>
        </authorList>
    </citation>
    <scope>NUCLEOTIDE SEQUENCE</scope>
</reference>